<gene>
    <name evidence="13" type="ORF">AM592_22520</name>
</gene>
<evidence type="ECO:0000256" key="2">
    <source>
        <dbReference type="ARBA" id="ARBA00003535"/>
    </source>
</evidence>
<comment type="function">
    <text evidence="2">Nitronate monooxygenase that uses molecular oxygen to catalyze the oxidative denitrification of alkyl nitronates. Acts on propionate 3-nitronate (P3N), the presumed physiological substrate. Probably functions in the detoxification of P3N, a metabolic poison produced by plants and fungi as a defense mechanism.</text>
</comment>
<evidence type="ECO:0000256" key="12">
    <source>
        <dbReference type="ARBA" id="ARBA00049401"/>
    </source>
</evidence>
<dbReference type="CDD" id="cd04730">
    <property type="entry name" value="NPD_like"/>
    <property type="match status" value="1"/>
</dbReference>
<dbReference type="STRING" id="1441095.AM592_22520"/>
<dbReference type="GO" id="GO:0018580">
    <property type="term" value="F:nitronate monooxygenase activity"/>
    <property type="evidence" value="ECO:0007669"/>
    <property type="project" value="InterPro"/>
</dbReference>
<comment type="similarity">
    <text evidence="3">Belongs to the nitronate monooxygenase family. NMO class I subfamily.</text>
</comment>
<dbReference type="EMBL" id="CP012600">
    <property type="protein sequence ID" value="ALC83960.1"/>
    <property type="molecule type" value="Genomic_DNA"/>
</dbReference>
<keyword evidence="9" id="KW-0560">Oxidoreductase</keyword>
<name>A0A0M4FUK7_9BACI</name>
<proteinExistence type="inferred from homology"/>
<evidence type="ECO:0000256" key="9">
    <source>
        <dbReference type="ARBA" id="ARBA00023002"/>
    </source>
</evidence>
<keyword evidence="7" id="KW-0288">FMN</keyword>
<comment type="catalytic activity">
    <reaction evidence="12">
        <text>3 propionate 3-nitronate + 3 O2 + H2O = 3 3-oxopropanoate + 2 nitrate + nitrite + H2O2 + 3 H(+)</text>
        <dbReference type="Rhea" id="RHEA:57332"/>
        <dbReference type="ChEBI" id="CHEBI:15377"/>
        <dbReference type="ChEBI" id="CHEBI:15378"/>
        <dbReference type="ChEBI" id="CHEBI:15379"/>
        <dbReference type="ChEBI" id="CHEBI:16240"/>
        <dbReference type="ChEBI" id="CHEBI:16301"/>
        <dbReference type="ChEBI" id="CHEBI:17632"/>
        <dbReference type="ChEBI" id="CHEBI:33190"/>
        <dbReference type="ChEBI" id="CHEBI:136067"/>
    </reaction>
</comment>
<evidence type="ECO:0000256" key="10">
    <source>
        <dbReference type="ARBA" id="ARBA00023033"/>
    </source>
</evidence>
<reference evidence="14" key="1">
    <citation type="submission" date="2015-08" db="EMBL/GenBank/DDBJ databases">
        <title>Genome sequencing project for genomic taxonomy and phylogenomics of Bacillus-like bacteria.</title>
        <authorList>
            <person name="Liu B."/>
            <person name="Wang J."/>
            <person name="Zhu Y."/>
            <person name="Liu G."/>
            <person name="Chen Q."/>
            <person name="Chen Z."/>
            <person name="Lan J."/>
            <person name="Che J."/>
            <person name="Ge C."/>
            <person name="Shi H."/>
            <person name="Pan Z."/>
            <person name="Liu X."/>
        </authorList>
    </citation>
    <scope>NUCLEOTIDE SEQUENCE [LARGE SCALE GENOMIC DNA]</scope>
    <source>
        <strain evidence="14">FJAT-4402</strain>
    </source>
</reference>
<dbReference type="GO" id="GO:0009636">
    <property type="term" value="P:response to toxic substance"/>
    <property type="evidence" value="ECO:0007669"/>
    <property type="project" value="UniProtKB-KW"/>
</dbReference>
<evidence type="ECO:0000256" key="1">
    <source>
        <dbReference type="ARBA" id="ARBA00001917"/>
    </source>
</evidence>
<dbReference type="InterPro" id="IPR013785">
    <property type="entry name" value="Aldolase_TIM"/>
</dbReference>
<evidence type="ECO:0000256" key="3">
    <source>
        <dbReference type="ARBA" id="ARBA00009881"/>
    </source>
</evidence>
<evidence type="ECO:0000256" key="7">
    <source>
        <dbReference type="ARBA" id="ARBA00022643"/>
    </source>
</evidence>
<dbReference type="Proteomes" id="UP000067625">
    <property type="component" value="Chromosome"/>
</dbReference>
<dbReference type="InterPro" id="IPR004136">
    <property type="entry name" value="NMO"/>
</dbReference>
<comment type="cofactor">
    <cofactor evidence="1">
        <name>FMN</name>
        <dbReference type="ChEBI" id="CHEBI:58210"/>
    </cofactor>
</comment>
<evidence type="ECO:0000256" key="8">
    <source>
        <dbReference type="ARBA" id="ARBA00022741"/>
    </source>
</evidence>
<dbReference type="AlphaFoldDB" id="A0A0M4FUK7"/>
<dbReference type="FunFam" id="3.20.20.70:FF:000154">
    <property type="entry name" value="Probable nitronate monooxygenase"/>
    <property type="match status" value="1"/>
</dbReference>
<evidence type="ECO:0000313" key="14">
    <source>
        <dbReference type="Proteomes" id="UP000067625"/>
    </source>
</evidence>
<evidence type="ECO:0000313" key="13">
    <source>
        <dbReference type="EMBL" id="ALC83960.1"/>
    </source>
</evidence>
<accession>A0A0M4FUK7</accession>
<dbReference type="PANTHER" id="PTHR42747">
    <property type="entry name" value="NITRONATE MONOOXYGENASE-RELATED"/>
    <property type="match status" value="1"/>
</dbReference>
<dbReference type="PANTHER" id="PTHR42747:SF3">
    <property type="entry name" value="NITRONATE MONOOXYGENASE-RELATED"/>
    <property type="match status" value="1"/>
</dbReference>
<dbReference type="Gene3D" id="3.20.20.70">
    <property type="entry name" value="Aldolase class I"/>
    <property type="match status" value="1"/>
</dbReference>
<keyword evidence="14" id="KW-1185">Reference proteome</keyword>
<dbReference type="RefSeq" id="WP_053605846.1">
    <property type="nucleotide sequence ID" value="NZ_CP012600.1"/>
</dbReference>
<evidence type="ECO:0000256" key="6">
    <source>
        <dbReference type="ARBA" id="ARBA00022630"/>
    </source>
</evidence>
<keyword evidence="8" id="KW-0547">Nucleotide-binding</keyword>
<protein>
    <recommendedName>
        <fullName evidence="4">Probable nitronate monooxygenase</fullName>
    </recommendedName>
    <alternativeName>
        <fullName evidence="11">Propionate 3-nitronate monooxygenase</fullName>
    </alternativeName>
</protein>
<dbReference type="Pfam" id="PF03060">
    <property type="entry name" value="NMO"/>
    <property type="match status" value="1"/>
</dbReference>
<reference evidence="13 14" key="2">
    <citation type="journal article" date="2016" name="Int. J. Syst. Evol. Microbiol.">
        <title>Bacillus gobiensis sp. nov., isolated from a soil sample.</title>
        <authorList>
            <person name="Liu B."/>
            <person name="Liu G.H."/>
            <person name="Cetin S."/>
            <person name="Schumann P."/>
            <person name="Pan Z.Z."/>
            <person name="Chen Q.Q."/>
        </authorList>
    </citation>
    <scope>NUCLEOTIDE SEQUENCE [LARGE SCALE GENOMIC DNA]</scope>
    <source>
        <strain evidence="13 14">FJAT-4402</strain>
    </source>
</reference>
<evidence type="ECO:0000256" key="5">
    <source>
        <dbReference type="ARBA" id="ARBA00022575"/>
    </source>
</evidence>
<organism evidence="13 14">
    <name type="scientific">Bacillus gobiensis</name>
    <dbReference type="NCBI Taxonomy" id="1441095"/>
    <lineage>
        <taxon>Bacteria</taxon>
        <taxon>Bacillati</taxon>
        <taxon>Bacillota</taxon>
        <taxon>Bacilli</taxon>
        <taxon>Bacillales</taxon>
        <taxon>Bacillaceae</taxon>
        <taxon>Bacillus</taxon>
    </lineage>
</organism>
<evidence type="ECO:0000256" key="4">
    <source>
        <dbReference type="ARBA" id="ARBA00013457"/>
    </source>
</evidence>
<keyword evidence="6" id="KW-0285">Flavoprotein</keyword>
<dbReference type="OrthoDB" id="9778912at2"/>
<keyword evidence="5" id="KW-0216">Detoxification</keyword>
<dbReference type="GO" id="GO:0000166">
    <property type="term" value="F:nucleotide binding"/>
    <property type="evidence" value="ECO:0007669"/>
    <property type="project" value="UniProtKB-KW"/>
</dbReference>
<evidence type="ECO:0000256" key="11">
    <source>
        <dbReference type="ARBA" id="ARBA00031155"/>
    </source>
</evidence>
<dbReference type="SUPFAM" id="SSF51412">
    <property type="entry name" value="Inosine monophosphate dehydrogenase (IMPDH)"/>
    <property type="match status" value="1"/>
</dbReference>
<sequence>MWNDNLVTQRLKIEYPIIQAGMAGGITTPDLVAAVSNSGGLGTLGAGYMSSDEVAVNIQKIKQLTSNSFGVNVFIPEYPEVKKEEIEEANKLLEPFRKELQIRTKNIPEQSESLFEKQMEVILEQRVPVCSFTFGISSKELIQDLKKENITVIGTATTVEEAMINEEIGVDLIVVQGSEAGGHRGTFSVPFENAMIGTMALIPQAADHIHTPIIAAGGIMDGRGVLASQVLGAQGVQMGTAFVTCLESGAKKQHKEAILNTSEEKAVMTSAFSGKPARGIDNQFIQAMKGHEDKLLAYPAQNTLTNDIRKEAAKQNRPEWMSMWSGQAPRLSKNKSARDIMSEIVSQVDHMIKEKSFC</sequence>
<keyword evidence="10 13" id="KW-0503">Monooxygenase</keyword>
<dbReference type="PATRIC" id="fig|1441095.3.peg.4983"/>